<dbReference type="GO" id="GO:0046982">
    <property type="term" value="F:protein heterodimerization activity"/>
    <property type="evidence" value="ECO:0007669"/>
    <property type="project" value="InterPro"/>
</dbReference>
<reference evidence="3" key="1">
    <citation type="submission" date="2025-08" db="UniProtKB">
        <authorList>
            <consortium name="Ensembl"/>
        </authorList>
    </citation>
    <scope>IDENTIFICATION</scope>
</reference>
<dbReference type="Proteomes" id="UP000694425">
    <property type="component" value="Unplaced"/>
</dbReference>
<name>A0A8C7BWQ5_NEOVI</name>
<dbReference type="InterPro" id="IPR009072">
    <property type="entry name" value="Histone-fold"/>
</dbReference>
<evidence type="ECO:0000313" key="3">
    <source>
        <dbReference type="Ensembl" id="ENSNVIP00000024506.1"/>
    </source>
</evidence>
<dbReference type="AlphaFoldDB" id="A0A8C7BWQ5"/>
<sequence>SGPKRKSTPRKPLATKAALENAPSTGQVKKPHHYRPGTGALCEIRHYQKSTELLICKLPFQRPEAPDPITGFLMASTRKGGKT</sequence>
<evidence type="ECO:0000256" key="2">
    <source>
        <dbReference type="SAM" id="MobiDB-lite"/>
    </source>
</evidence>
<dbReference type="SUPFAM" id="SSF47113">
    <property type="entry name" value="Histone-fold"/>
    <property type="match status" value="1"/>
</dbReference>
<dbReference type="GeneTree" id="ENSGT01150000286903"/>
<evidence type="ECO:0000256" key="1">
    <source>
        <dbReference type="ARBA" id="ARBA00010343"/>
    </source>
</evidence>
<feature type="region of interest" description="Disordered" evidence="2">
    <location>
        <begin position="1"/>
        <end position="34"/>
    </location>
</feature>
<dbReference type="GO" id="GO:0003677">
    <property type="term" value="F:DNA binding"/>
    <property type="evidence" value="ECO:0007669"/>
    <property type="project" value="InterPro"/>
</dbReference>
<dbReference type="InterPro" id="IPR000164">
    <property type="entry name" value="Histone_H3/CENP-A"/>
</dbReference>
<evidence type="ECO:0000313" key="4">
    <source>
        <dbReference type="Proteomes" id="UP000694425"/>
    </source>
</evidence>
<dbReference type="Gene3D" id="1.10.20.10">
    <property type="entry name" value="Histone, subunit A"/>
    <property type="match status" value="1"/>
</dbReference>
<protein>
    <recommendedName>
        <fullName evidence="5">Histone H2A/H2B/H3 domain-containing protein</fullName>
    </recommendedName>
</protein>
<accession>A0A8C7BWQ5</accession>
<comment type="similarity">
    <text evidence="1">Belongs to the histone H3 family.</text>
</comment>
<dbReference type="PRINTS" id="PR00622">
    <property type="entry name" value="HISTONEH3"/>
</dbReference>
<dbReference type="GO" id="GO:0030527">
    <property type="term" value="F:structural constituent of chromatin"/>
    <property type="evidence" value="ECO:0007669"/>
    <property type="project" value="InterPro"/>
</dbReference>
<keyword evidence="4" id="KW-1185">Reference proteome</keyword>
<evidence type="ECO:0008006" key="5">
    <source>
        <dbReference type="Google" id="ProtNLM"/>
    </source>
</evidence>
<dbReference type="GO" id="GO:0000786">
    <property type="term" value="C:nucleosome"/>
    <property type="evidence" value="ECO:0007669"/>
    <property type="project" value="InterPro"/>
</dbReference>
<dbReference type="PANTHER" id="PTHR11426">
    <property type="entry name" value="HISTONE H3"/>
    <property type="match status" value="1"/>
</dbReference>
<proteinExistence type="inferred from homology"/>
<dbReference type="Ensembl" id="ENSNVIT00000028434.1">
    <property type="protein sequence ID" value="ENSNVIP00000024506.1"/>
    <property type="gene ID" value="ENSNVIG00000018989.1"/>
</dbReference>
<reference evidence="3" key="2">
    <citation type="submission" date="2025-09" db="UniProtKB">
        <authorList>
            <consortium name="Ensembl"/>
        </authorList>
    </citation>
    <scope>IDENTIFICATION</scope>
</reference>
<organism evidence="3 4">
    <name type="scientific">Neovison vison</name>
    <name type="common">American mink</name>
    <name type="synonym">Mustela vison</name>
    <dbReference type="NCBI Taxonomy" id="452646"/>
    <lineage>
        <taxon>Eukaryota</taxon>
        <taxon>Metazoa</taxon>
        <taxon>Chordata</taxon>
        <taxon>Craniata</taxon>
        <taxon>Vertebrata</taxon>
        <taxon>Euteleostomi</taxon>
        <taxon>Mammalia</taxon>
        <taxon>Eutheria</taxon>
        <taxon>Laurasiatheria</taxon>
        <taxon>Carnivora</taxon>
        <taxon>Caniformia</taxon>
        <taxon>Musteloidea</taxon>
        <taxon>Mustelidae</taxon>
        <taxon>Mustelinae</taxon>
        <taxon>Neogale</taxon>
    </lineage>
</organism>